<evidence type="ECO:0000313" key="2">
    <source>
        <dbReference type="Proteomes" id="UP001238179"/>
    </source>
</evidence>
<dbReference type="RefSeq" id="WP_316415414.1">
    <property type="nucleotide sequence ID" value="NZ_AP027080.1"/>
</dbReference>
<keyword evidence="2" id="KW-1185">Reference proteome</keyword>
<sequence length="82" mass="8700">MMLIPEGLATSKALSAACLRRTVLRGSLSPVQAAQVLRMLDDGHLKEAAGDGDPGGLRTLLRDLQERYPEALSAFNARLPGA</sequence>
<reference evidence="2" key="1">
    <citation type="journal article" date="2023" name="Int. J. Syst. Evol. Microbiol.">
        <title>Mesoterricola silvestris gen. nov., sp. nov., Mesoterricola sediminis sp. nov., Geothrix oryzae sp. nov., Geothrix edaphica sp. nov., Geothrix rubra sp. nov., and Geothrix limicola sp. nov., six novel members of Acidobacteriota isolated from soils.</title>
        <authorList>
            <person name="Itoh H."/>
            <person name="Sugisawa Y."/>
            <person name="Mise K."/>
            <person name="Xu Z."/>
            <person name="Kuniyasu M."/>
            <person name="Ushijima N."/>
            <person name="Kawano K."/>
            <person name="Kobayashi E."/>
            <person name="Shiratori Y."/>
            <person name="Masuda Y."/>
            <person name="Senoo K."/>
        </authorList>
    </citation>
    <scope>NUCLEOTIDE SEQUENCE [LARGE SCALE GENOMIC DNA]</scope>
    <source>
        <strain evidence="2">W79</strain>
    </source>
</reference>
<dbReference type="EMBL" id="AP027080">
    <property type="protein sequence ID" value="BDU72506.1"/>
    <property type="molecule type" value="Genomic_DNA"/>
</dbReference>
<dbReference type="Proteomes" id="UP001238179">
    <property type="component" value="Chromosome"/>
</dbReference>
<dbReference type="AlphaFoldDB" id="A0AA48GGQ8"/>
<gene>
    <name evidence="1" type="ORF">METEAL_16800</name>
</gene>
<evidence type="ECO:0000313" key="1">
    <source>
        <dbReference type="EMBL" id="BDU72506.1"/>
    </source>
</evidence>
<accession>A0AA48GGQ8</accession>
<organism evidence="1 2">
    <name type="scientific">Mesoterricola silvestris</name>
    <dbReference type="NCBI Taxonomy" id="2927979"/>
    <lineage>
        <taxon>Bacteria</taxon>
        <taxon>Pseudomonadati</taxon>
        <taxon>Acidobacteriota</taxon>
        <taxon>Holophagae</taxon>
        <taxon>Holophagales</taxon>
        <taxon>Holophagaceae</taxon>
        <taxon>Mesoterricola</taxon>
    </lineage>
</organism>
<name>A0AA48GGQ8_9BACT</name>
<dbReference type="KEGG" id="msil:METEAL_16800"/>
<protein>
    <submittedName>
        <fullName evidence="1">Uncharacterized protein</fullName>
    </submittedName>
</protein>
<proteinExistence type="predicted"/>